<dbReference type="Proteomes" id="UP001304895">
    <property type="component" value="Unassembled WGS sequence"/>
</dbReference>
<reference evidence="2" key="2">
    <citation type="submission" date="2023-05" db="EMBL/GenBank/DDBJ databases">
        <authorList>
            <consortium name="Lawrence Berkeley National Laboratory"/>
            <person name="Steindorff A."/>
            <person name="Hensen N."/>
            <person name="Bonometti L."/>
            <person name="Westerberg I."/>
            <person name="Brannstrom I.O."/>
            <person name="Guillou S."/>
            <person name="Cros-Aarteil S."/>
            <person name="Calhoun S."/>
            <person name="Haridas S."/>
            <person name="Kuo A."/>
            <person name="Mondo S."/>
            <person name="Pangilinan J."/>
            <person name="Riley R."/>
            <person name="Labutti K."/>
            <person name="Andreopoulos B."/>
            <person name="Lipzen A."/>
            <person name="Chen C."/>
            <person name="Yanf M."/>
            <person name="Daum C."/>
            <person name="Ng V."/>
            <person name="Clum A."/>
            <person name="Ohm R."/>
            <person name="Martin F."/>
            <person name="Silar P."/>
            <person name="Natvig D."/>
            <person name="Lalanne C."/>
            <person name="Gautier V."/>
            <person name="Ament-Velasquez S.L."/>
            <person name="Kruys A."/>
            <person name="Hutchinson M.I."/>
            <person name="Powell A.J."/>
            <person name="Barry K."/>
            <person name="Miller A.N."/>
            <person name="Grigoriev I.V."/>
            <person name="Debuchy R."/>
            <person name="Gladieux P."/>
            <person name="Thoren M.H."/>
            <person name="Johannesson H."/>
        </authorList>
    </citation>
    <scope>NUCLEOTIDE SEQUENCE</scope>
    <source>
        <strain evidence="2">CBS 123565</strain>
    </source>
</reference>
<feature type="compositionally biased region" description="Gly residues" evidence="1">
    <location>
        <begin position="433"/>
        <end position="442"/>
    </location>
</feature>
<accession>A0AAN6ZFL0</accession>
<dbReference type="SMART" id="SM00384">
    <property type="entry name" value="AT_hook"/>
    <property type="match status" value="4"/>
</dbReference>
<comment type="caution">
    <text evidence="2">The sequence shown here is derived from an EMBL/GenBank/DDBJ whole genome shotgun (WGS) entry which is preliminary data.</text>
</comment>
<feature type="compositionally biased region" description="Polar residues" evidence="1">
    <location>
        <begin position="276"/>
        <end position="285"/>
    </location>
</feature>
<sequence length="477" mass="50875">MAPGNPNQRKKRGRPAGASKKVESASAPESKQAPAQKPPVSGEAAEPDVAQKKRGRPRKGPQQSALGDEAAPATKQAERTGEPSETTTRKRGRPAKVHDAGQDESDLAELLPRKRIRADRAGGSENEQRHDKVGKGSKPGKDSAGASQNAAHLGIQGPAATLSRRRGRGQQPEEDGPVEAPSEEPKGKRQQAEKKAKPAQRPADPVEPPTGEEQTTDEPATRRSRRERRSADENPWWAANEASHGASRADKTPPGPSQKPKRGRPSLAEVPVPKAQNKTAASQKENQAKSRGLGSEAKPPKPAPKKQPQPRHPPTEPQPEPPSPAPAPAPAPEPAPPAPYRHLTTRTRQIPRATIAAKWQPLDPPAITAIDAILTDASRTVLHRLRDRDTRHAQAHTILRTFSARLRSKLAKGMPFPPPPTAPSGSVPSSKGKVGGGGGGTHGAELDFERTVEAIRGLERALDPALHSVALLARERE</sequence>
<feature type="region of interest" description="Disordered" evidence="1">
    <location>
        <begin position="411"/>
        <end position="446"/>
    </location>
</feature>
<evidence type="ECO:0000313" key="2">
    <source>
        <dbReference type="EMBL" id="KAK4135669.1"/>
    </source>
</evidence>
<dbReference type="EMBL" id="MU853405">
    <property type="protein sequence ID" value="KAK4135669.1"/>
    <property type="molecule type" value="Genomic_DNA"/>
</dbReference>
<dbReference type="InterPro" id="IPR017956">
    <property type="entry name" value="AT_hook_DNA-bd_motif"/>
</dbReference>
<keyword evidence="3" id="KW-1185">Reference proteome</keyword>
<evidence type="ECO:0000256" key="1">
    <source>
        <dbReference type="SAM" id="MobiDB-lite"/>
    </source>
</evidence>
<name>A0AAN6ZFL0_9PEZI</name>
<reference evidence="2" key="1">
    <citation type="journal article" date="2023" name="Mol. Phylogenet. Evol.">
        <title>Genome-scale phylogeny and comparative genomics of the fungal order Sordariales.</title>
        <authorList>
            <person name="Hensen N."/>
            <person name="Bonometti L."/>
            <person name="Westerberg I."/>
            <person name="Brannstrom I.O."/>
            <person name="Guillou S."/>
            <person name="Cros-Aarteil S."/>
            <person name="Calhoun S."/>
            <person name="Haridas S."/>
            <person name="Kuo A."/>
            <person name="Mondo S."/>
            <person name="Pangilinan J."/>
            <person name="Riley R."/>
            <person name="LaButti K."/>
            <person name="Andreopoulos B."/>
            <person name="Lipzen A."/>
            <person name="Chen C."/>
            <person name="Yan M."/>
            <person name="Daum C."/>
            <person name="Ng V."/>
            <person name="Clum A."/>
            <person name="Steindorff A."/>
            <person name="Ohm R.A."/>
            <person name="Martin F."/>
            <person name="Silar P."/>
            <person name="Natvig D.O."/>
            <person name="Lalanne C."/>
            <person name="Gautier V."/>
            <person name="Ament-Velasquez S.L."/>
            <person name="Kruys A."/>
            <person name="Hutchinson M.I."/>
            <person name="Powell A.J."/>
            <person name="Barry K."/>
            <person name="Miller A.N."/>
            <person name="Grigoriev I.V."/>
            <person name="Debuchy R."/>
            <person name="Gladieux P."/>
            <person name="Hiltunen Thoren M."/>
            <person name="Johannesson H."/>
        </authorList>
    </citation>
    <scope>NUCLEOTIDE SEQUENCE</scope>
    <source>
        <strain evidence="2">CBS 123565</strain>
    </source>
</reference>
<gene>
    <name evidence="2" type="ORF">BT67DRAFT_399879</name>
</gene>
<feature type="region of interest" description="Disordered" evidence="1">
    <location>
        <begin position="1"/>
        <end position="352"/>
    </location>
</feature>
<dbReference type="GO" id="GO:0003677">
    <property type="term" value="F:DNA binding"/>
    <property type="evidence" value="ECO:0007669"/>
    <property type="project" value="InterPro"/>
</dbReference>
<feature type="compositionally biased region" description="Low complexity" evidence="1">
    <location>
        <begin position="423"/>
        <end position="432"/>
    </location>
</feature>
<evidence type="ECO:0000313" key="3">
    <source>
        <dbReference type="Proteomes" id="UP001304895"/>
    </source>
</evidence>
<dbReference type="AlphaFoldDB" id="A0AAN6ZFL0"/>
<proteinExistence type="predicted"/>
<feature type="compositionally biased region" description="Basic and acidic residues" evidence="1">
    <location>
        <begin position="183"/>
        <end position="196"/>
    </location>
</feature>
<feature type="compositionally biased region" description="Pro residues" evidence="1">
    <location>
        <begin position="300"/>
        <end position="339"/>
    </location>
</feature>
<protein>
    <submittedName>
        <fullName evidence="2">Uncharacterized protein</fullName>
    </submittedName>
</protein>
<dbReference type="Pfam" id="PF13094">
    <property type="entry name" value="CENP-Q"/>
    <property type="match status" value="1"/>
</dbReference>
<dbReference type="InterPro" id="IPR025212">
    <property type="entry name" value="CAD_CENP-Q"/>
</dbReference>
<feature type="compositionally biased region" description="Basic and acidic residues" evidence="1">
    <location>
        <begin position="118"/>
        <end position="134"/>
    </location>
</feature>
<organism evidence="2 3">
    <name type="scientific">Trichocladium antarcticum</name>
    <dbReference type="NCBI Taxonomy" id="1450529"/>
    <lineage>
        <taxon>Eukaryota</taxon>
        <taxon>Fungi</taxon>
        <taxon>Dikarya</taxon>
        <taxon>Ascomycota</taxon>
        <taxon>Pezizomycotina</taxon>
        <taxon>Sordariomycetes</taxon>
        <taxon>Sordariomycetidae</taxon>
        <taxon>Sordariales</taxon>
        <taxon>Chaetomiaceae</taxon>
        <taxon>Trichocladium</taxon>
    </lineage>
</organism>
<feature type="non-terminal residue" evidence="2">
    <location>
        <position position="477"/>
    </location>
</feature>